<proteinExistence type="inferred from homology"/>
<dbReference type="GO" id="GO:0004065">
    <property type="term" value="F:arylsulfatase activity"/>
    <property type="evidence" value="ECO:0007669"/>
    <property type="project" value="TreeGrafter"/>
</dbReference>
<keyword evidence="2" id="KW-0479">Metal-binding</keyword>
<gene>
    <name evidence="6" type="ORF">MM59RIKEN_27680</name>
</gene>
<dbReference type="PANTHER" id="PTHR42693">
    <property type="entry name" value="ARYLSULFATASE FAMILY MEMBER"/>
    <property type="match status" value="1"/>
</dbReference>
<keyword evidence="7" id="KW-1185">Reference proteome</keyword>
<evidence type="ECO:0000313" key="7">
    <source>
        <dbReference type="Proteomes" id="UP000679848"/>
    </source>
</evidence>
<protein>
    <submittedName>
        <fullName evidence="6">Arylsulfatase A family protein</fullName>
    </submittedName>
</protein>
<evidence type="ECO:0000259" key="5">
    <source>
        <dbReference type="Pfam" id="PF00884"/>
    </source>
</evidence>
<feature type="domain" description="Sulfatase N-terminal" evidence="5">
    <location>
        <begin position="5"/>
        <end position="391"/>
    </location>
</feature>
<evidence type="ECO:0000256" key="4">
    <source>
        <dbReference type="ARBA" id="ARBA00022837"/>
    </source>
</evidence>
<dbReference type="Gene3D" id="3.40.720.10">
    <property type="entry name" value="Alkaline Phosphatase, subunit A"/>
    <property type="match status" value="1"/>
</dbReference>
<evidence type="ECO:0000256" key="1">
    <source>
        <dbReference type="ARBA" id="ARBA00008779"/>
    </source>
</evidence>
<dbReference type="InterPro" id="IPR050738">
    <property type="entry name" value="Sulfatase"/>
</dbReference>
<keyword evidence="3" id="KW-0378">Hydrolase</keyword>
<evidence type="ECO:0000256" key="2">
    <source>
        <dbReference type="ARBA" id="ARBA00022723"/>
    </source>
</evidence>
<accession>A0A810QB13</accession>
<sequence length="510" mass="57100">MSEKKNILFVLADDYGAWAMGCAGNPEVKTPHLDRLAARGVRFDNCFCASPVCSPARASIMTGKNPSQHGVHDWLAKGHLDSGRALGEELQMSFAAANAPWYYAWPKNQLSGDYAIRYLDQHRTFTEILAENGYECGLSGKWHMGDSFTPQAGFTYWKTTAMGGENYYYPVVLEDGKMVLKENLYVTDWITEQSLNFLTQRNQEKPFYLAVNYTAPHSPWSARNHPKEYIDLYKDCPFHSTPNVPPHPWAPNGHKTLAQWNSEPHPGIRFSGATYGPIPETWQEHRRESLTGYYAAITAMDAAVGRLVDRLETEGLLDNTLIIFSGDNGMSMGHHGIWGKGNGTNPVNMYDSAVKVPGIFSLPGTILQGVVNHEMVSHYDFYETILDLAGIAFEKPDNMPGVSFAPLLTGERERVRDSVVVFDEYGPCRMIRTKEWKLVLRLPDGPNELYDLVEDPDEENNLMGHRSCAGVVAELTGELKAWFEKYVDPAFDGSREPVCGRGQLTAHSFL</sequence>
<dbReference type="InterPro" id="IPR024607">
    <property type="entry name" value="Sulfatase_CS"/>
</dbReference>
<comment type="similarity">
    <text evidence="1">Belongs to the sulfatase family.</text>
</comment>
<dbReference type="InterPro" id="IPR017850">
    <property type="entry name" value="Alkaline_phosphatase_core_sf"/>
</dbReference>
<dbReference type="Proteomes" id="UP000679848">
    <property type="component" value="Chromosome"/>
</dbReference>
<name>A0A810QB13_9FIRM</name>
<organism evidence="6 7">
    <name type="scientific">Pusillibacter faecalis</name>
    <dbReference type="NCBI Taxonomy" id="2714358"/>
    <lineage>
        <taxon>Bacteria</taxon>
        <taxon>Bacillati</taxon>
        <taxon>Bacillota</taxon>
        <taxon>Clostridia</taxon>
        <taxon>Eubacteriales</taxon>
        <taxon>Oscillospiraceae</taxon>
        <taxon>Pusillibacter</taxon>
    </lineage>
</organism>
<evidence type="ECO:0000313" key="6">
    <source>
        <dbReference type="EMBL" id="BCK85449.1"/>
    </source>
</evidence>
<dbReference type="InterPro" id="IPR000917">
    <property type="entry name" value="Sulfatase_N"/>
</dbReference>
<dbReference type="PANTHER" id="PTHR42693:SF53">
    <property type="entry name" value="ENDO-4-O-SULFATASE"/>
    <property type="match status" value="1"/>
</dbReference>
<reference evidence="6" key="1">
    <citation type="submission" date="2020-09" db="EMBL/GenBank/DDBJ databases">
        <title>New species isolated from human feces.</title>
        <authorList>
            <person name="Kitahara M."/>
            <person name="Shigeno Y."/>
            <person name="Shime M."/>
            <person name="Matsumoto Y."/>
            <person name="Nakamura S."/>
            <person name="Motooka D."/>
            <person name="Fukuoka S."/>
            <person name="Nishikawa H."/>
            <person name="Benno Y."/>
        </authorList>
    </citation>
    <scope>NUCLEOTIDE SEQUENCE</scope>
    <source>
        <strain evidence="6">MM59</strain>
    </source>
</reference>
<evidence type="ECO:0000256" key="3">
    <source>
        <dbReference type="ARBA" id="ARBA00022801"/>
    </source>
</evidence>
<keyword evidence="4" id="KW-0106">Calcium</keyword>
<dbReference type="AlphaFoldDB" id="A0A810QB13"/>
<dbReference type="EMBL" id="AP023420">
    <property type="protein sequence ID" value="BCK85449.1"/>
    <property type="molecule type" value="Genomic_DNA"/>
</dbReference>
<dbReference type="SUPFAM" id="SSF53649">
    <property type="entry name" value="Alkaline phosphatase-like"/>
    <property type="match status" value="1"/>
</dbReference>
<dbReference type="KEGG" id="pfaa:MM59RIKEN_27680"/>
<dbReference type="RefSeq" id="WP_187030597.1">
    <property type="nucleotide sequence ID" value="NZ_AP023420.1"/>
</dbReference>
<dbReference type="Pfam" id="PF00884">
    <property type="entry name" value="Sulfatase"/>
    <property type="match status" value="1"/>
</dbReference>
<dbReference type="PROSITE" id="PS00523">
    <property type="entry name" value="SULFATASE_1"/>
    <property type="match status" value="1"/>
</dbReference>
<dbReference type="GO" id="GO:0046872">
    <property type="term" value="F:metal ion binding"/>
    <property type="evidence" value="ECO:0007669"/>
    <property type="project" value="UniProtKB-KW"/>
</dbReference>